<gene>
    <name evidence="1" type="ORF">Fadolivirus_1_1422</name>
</gene>
<name>A0A7D3QY03_9VIRU</name>
<organism evidence="1 2">
    <name type="scientific">Fadolivirus FV1/VV64</name>
    <dbReference type="NCBI Taxonomy" id="3070911"/>
    <lineage>
        <taxon>Viruses</taxon>
        <taxon>Varidnaviria</taxon>
        <taxon>Bamfordvirae</taxon>
        <taxon>Nucleocytoviricota</taxon>
        <taxon>Megaviricetes</taxon>
        <taxon>Imitervirales</taxon>
        <taxon>Mimiviridae</taxon>
        <taxon>Klosneuvirinae</taxon>
        <taxon>Fadolivirus</taxon>
        <taxon>Fadolivirus algeromassiliense</taxon>
    </lineage>
</organism>
<evidence type="ECO:0000313" key="2">
    <source>
        <dbReference type="Proteomes" id="UP001162001"/>
    </source>
</evidence>
<evidence type="ECO:0000313" key="1">
    <source>
        <dbReference type="EMBL" id="QKF94880.1"/>
    </source>
</evidence>
<dbReference type="Proteomes" id="UP001162001">
    <property type="component" value="Segment"/>
</dbReference>
<protein>
    <submittedName>
        <fullName evidence="1">Uncharacterized protein</fullName>
    </submittedName>
</protein>
<proteinExistence type="predicted"/>
<keyword evidence="2" id="KW-1185">Reference proteome</keyword>
<sequence length="142" mass="16573">MSLYGMLFGRNPNSDRLMEMLELDTTYPIGRFRDIYLNRDGTKIILYTRNGGGNREHYDSDTEEGNECDCTGCIMTHHIPKHPNYIKDEDDDYDCTYAYVKYSVPEQYKEECKRMATGEKQLNVGEKFEVVINTLKSQNETK</sequence>
<reference evidence="1 2" key="1">
    <citation type="submission" date="2020-04" db="EMBL/GenBank/DDBJ databases">
        <title>Advantages and limits of metagenomic assembly and binning of a giant virus.</title>
        <authorList>
            <person name="Schulz F."/>
            <person name="Andreani J."/>
            <person name="Francis R."/>
            <person name="Boudjemaa H."/>
            <person name="Bou Khalil J.Y."/>
            <person name="Lee J."/>
            <person name="La Scola B."/>
            <person name="Woyke T."/>
        </authorList>
    </citation>
    <scope>NUCLEOTIDE SEQUENCE [LARGE SCALE GENOMIC DNA]</scope>
    <source>
        <strain evidence="1 2">FV1/VV64</strain>
    </source>
</reference>
<accession>A0A7D3QY03</accession>
<dbReference type="EMBL" id="MT418680">
    <property type="protein sequence ID" value="QKF94880.1"/>
    <property type="molecule type" value="Genomic_DNA"/>
</dbReference>